<dbReference type="Proteomes" id="UP000029492">
    <property type="component" value="Chromosome"/>
</dbReference>
<proteinExistence type="predicted"/>
<evidence type="ECO:0000313" key="2">
    <source>
        <dbReference type="EMBL" id="AIQ91453.1"/>
    </source>
</evidence>
<evidence type="ECO:0000256" key="1">
    <source>
        <dbReference type="SAM" id="MobiDB-lite"/>
    </source>
</evidence>
<accession>A0A089P0A3</accession>
<gene>
    <name evidence="2" type="ORF">MOC_3698</name>
</gene>
<dbReference type="KEGG" id="mor:MOC_3698"/>
<feature type="region of interest" description="Disordered" evidence="1">
    <location>
        <begin position="1"/>
        <end position="50"/>
    </location>
</feature>
<sequence length="50" mass="5453">MRDSDPGGRSGQDASFAGTQASTDVKRLSFEPPTRNPAGEFKINLGKWRD</sequence>
<dbReference type="AlphaFoldDB" id="A0A089P0A3"/>
<protein>
    <submittedName>
        <fullName evidence="2">Protein of unassigned function</fullName>
    </submittedName>
</protein>
<evidence type="ECO:0000313" key="3">
    <source>
        <dbReference type="Proteomes" id="UP000029492"/>
    </source>
</evidence>
<keyword evidence="3" id="KW-1185">Reference proteome</keyword>
<dbReference type="EMBL" id="CP003811">
    <property type="protein sequence ID" value="AIQ91453.1"/>
    <property type="molecule type" value="Genomic_DNA"/>
</dbReference>
<organism evidence="2 3">
    <name type="scientific">Methylobacterium oryzae CBMB20</name>
    <dbReference type="NCBI Taxonomy" id="693986"/>
    <lineage>
        <taxon>Bacteria</taxon>
        <taxon>Pseudomonadati</taxon>
        <taxon>Pseudomonadota</taxon>
        <taxon>Alphaproteobacteria</taxon>
        <taxon>Hyphomicrobiales</taxon>
        <taxon>Methylobacteriaceae</taxon>
        <taxon>Methylobacterium</taxon>
    </lineage>
</organism>
<reference evidence="2 3" key="1">
    <citation type="journal article" date="2014" name="PLoS ONE">
        <title>Genome Information of Methylobacterium oryzae, a Plant-Probiotic Methylotroph in the Phyllosphere.</title>
        <authorList>
            <person name="Kwak M.J."/>
            <person name="Jeong H."/>
            <person name="Madhaiyan M."/>
            <person name="Lee Y."/>
            <person name="Sa T.M."/>
            <person name="Oh T.K."/>
            <person name="Kim J.F."/>
        </authorList>
    </citation>
    <scope>NUCLEOTIDE SEQUENCE [LARGE SCALE GENOMIC DNA]</scope>
    <source>
        <strain evidence="2 3">CBMB20</strain>
    </source>
</reference>
<dbReference type="HOGENOM" id="CLU_3119697_0_0_5"/>
<name>A0A089P0A3_9HYPH</name>